<dbReference type="Proteomes" id="UP000189229">
    <property type="component" value="Unassembled WGS sequence"/>
</dbReference>
<dbReference type="EMBL" id="MVBM01000017">
    <property type="protein sequence ID" value="OOK63626.1"/>
    <property type="molecule type" value="Genomic_DNA"/>
</dbReference>
<protein>
    <submittedName>
        <fullName evidence="2">Uncharacterized protein</fullName>
    </submittedName>
</protein>
<evidence type="ECO:0000313" key="2">
    <source>
        <dbReference type="EMBL" id="OOK63626.1"/>
    </source>
</evidence>
<reference evidence="2 3" key="1">
    <citation type="submission" date="2017-02" db="EMBL/GenBank/DDBJ databases">
        <title>Complete genome sequences of Mycobacterium kansasii strains isolated from rhesus macaques.</title>
        <authorList>
            <person name="Panda A."/>
            <person name="Nagaraj S."/>
            <person name="Zhao X."/>
            <person name="Tettelin H."/>
            <person name="Detolla L.J."/>
        </authorList>
    </citation>
    <scope>NUCLEOTIDE SEQUENCE [LARGE SCALE GENOMIC DNA]</scope>
    <source>
        <strain evidence="2 3">11-3813</strain>
    </source>
</reference>
<feature type="region of interest" description="Disordered" evidence="1">
    <location>
        <begin position="1"/>
        <end position="29"/>
    </location>
</feature>
<sequence>MFTQSTTSPSLPSLPAFPDESQDRRVGPAQFLEDPTANAWWRRRTASMVRVQFSSDVEGSRCASTLTAW</sequence>
<dbReference type="AlphaFoldDB" id="A0A1V3WB30"/>
<accession>A0A1V3WB30</accession>
<organism evidence="2 3">
    <name type="scientific">Mycobacterium kansasii</name>
    <dbReference type="NCBI Taxonomy" id="1768"/>
    <lineage>
        <taxon>Bacteria</taxon>
        <taxon>Bacillati</taxon>
        <taxon>Actinomycetota</taxon>
        <taxon>Actinomycetes</taxon>
        <taxon>Mycobacteriales</taxon>
        <taxon>Mycobacteriaceae</taxon>
        <taxon>Mycobacterium</taxon>
    </lineage>
</organism>
<name>A0A1V3WB30_MYCKA</name>
<evidence type="ECO:0000313" key="3">
    <source>
        <dbReference type="Proteomes" id="UP000189229"/>
    </source>
</evidence>
<comment type="caution">
    <text evidence="2">The sequence shown here is derived from an EMBL/GenBank/DDBJ whole genome shotgun (WGS) entry which is preliminary data.</text>
</comment>
<gene>
    <name evidence="2" type="ORF">BZL30_9417</name>
</gene>
<proteinExistence type="predicted"/>
<feature type="compositionally biased region" description="Low complexity" evidence="1">
    <location>
        <begin position="1"/>
        <end position="14"/>
    </location>
</feature>
<evidence type="ECO:0000256" key="1">
    <source>
        <dbReference type="SAM" id="MobiDB-lite"/>
    </source>
</evidence>